<comment type="similarity">
    <text evidence="1 5">Belongs to the peptidase S8 family.</text>
</comment>
<evidence type="ECO:0000256" key="5">
    <source>
        <dbReference type="PROSITE-ProRule" id="PRU01240"/>
    </source>
</evidence>
<dbReference type="InterPro" id="IPR036852">
    <property type="entry name" value="Peptidase_S8/S53_dom_sf"/>
</dbReference>
<dbReference type="Pfam" id="PF00082">
    <property type="entry name" value="Peptidase_S8"/>
    <property type="match status" value="1"/>
</dbReference>
<organism evidence="7 8">
    <name type="scientific">Candidatus Nealsonbacteria bacterium CG_4_9_14_0_8_um_filter_36_17</name>
    <dbReference type="NCBI Taxonomy" id="1974693"/>
    <lineage>
        <taxon>Bacteria</taxon>
        <taxon>Candidatus Nealsoniibacteriota</taxon>
    </lineage>
</organism>
<feature type="non-terminal residue" evidence="7">
    <location>
        <position position="1"/>
    </location>
</feature>
<sequence>PVKVLDSRGSGTYADVAAGIRYAAGDPAYGGSAENKADVINLSLGGSATSTALEEAVAYAYINGVTVVAAAGNDGEGGAPSYPAAYNDYVIAVGATQYDENRAPYSTTGSYLDLVAPGGNNDLDQNDDGYADGVLQQTFKNSWRVCDFAYYFFQGTSMATPHVSGVAALLIAKGNTTAPDEVRAALQETAECLPPGGTCPNDTYGYGLVDAYAALGWTAAPACTTDADCDDGLYCNGAETCVAGVCQAGTPPCDDGVACTIDSCDEATQSCTYTPDDTACAADGWFDTGNTRWVEDTECTEKEQKEQEYRDYYCDPVLDCQYTVTATQWVDTGATRNVTDNTPCTDGVCCSGVCEVGLTECPTAVMCWSGDYQYLYWNNSQAKKFCKCAQGTYGYNSYNYEWVRATVWKYVDTGDNENWEVTSRSSNLPVYQVTCTDGTAYPTNQDYYYPK</sequence>
<reference evidence="8" key="1">
    <citation type="submission" date="2017-09" db="EMBL/GenBank/DDBJ databases">
        <title>Depth-based differentiation of microbial function through sediment-hosted aquifers and enrichment of novel symbionts in the deep terrestrial subsurface.</title>
        <authorList>
            <person name="Probst A.J."/>
            <person name="Ladd B."/>
            <person name="Jarett J.K."/>
            <person name="Geller-Mcgrath D.E."/>
            <person name="Sieber C.M.K."/>
            <person name="Emerson J.B."/>
            <person name="Anantharaman K."/>
            <person name="Thomas B.C."/>
            <person name="Malmstrom R."/>
            <person name="Stieglmeier M."/>
            <person name="Klingl A."/>
            <person name="Woyke T."/>
            <person name="Ryan C.M."/>
            <person name="Banfield J.F."/>
        </authorList>
    </citation>
    <scope>NUCLEOTIDE SEQUENCE [LARGE SCALE GENOMIC DNA]</scope>
</reference>
<dbReference type="SUPFAM" id="SSF52743">
    <property type="entry name" value="Subtilisin-like"/>
    <property type="match status" value="1"/>
</dbReference>
<proteinExistence type="inferred from homology"/>
<accession>A0A2M8DLV0</accession>
<dbReference type="InterPro" id="IPR023828">
    <property type="entry name" value="Peptidase_S8_Ser-AS"/>
</dbReference>
<comment type="caution">
    <text evidence="7">The sequence shown here is derived from an EMBL/GenBank/DDBJ whole genome shotgun (WGS) entry which is preliminary data.</text>
</comment>
<dbReference type="Gene3D" id="3.40.50.200">
    <property type="entry name" value="Peptidase S8/S53 domain"/>
    <property type="match status" value="1"/>
</dbReference>
<dbReference type="GO" id="GO:0006508">
    <property type="term" value="P:proteolysis"/>
    <property type="evidence" value="ECO:0007669"/>
    <property type="project" value="UniProtKB-KW"/>
</dbReference>
<comment type="caution">
    <text evidence="5">Lacks conserved residue(s) required for the propagation of feature annotation.</text>
</comment>
<gene>
    <name evidence="7" type="ORF">CO078_00560</name>
</gene>
<dbReference type="AlphaFoldDB" id="A0A2M8DLV0"/>
<dbReference type="InterPro" id="IPR000209">
    <property type="entry name" value="Peptidase_S8/S53_dom"/>
</dbReference>
<dbReference type="EMBL" id="PFTC01000016">
    <property type="protein sequence ID" value="PJB98874.1"/>
    <property type="molecule type" value="Genomic_DNA"/>
</dbReference>
<evidence type="ECO:0000313" key="7">
    <source>
        <dbReference type="EMBL" id="PJB98874.1"/>
    </source>
</evidence>
<protein>
    <recommendedName>
        <fullName evidence="6">Peptidase S8/S53 domain-containing protein</fullName>
    </recommendedName>
</protein>
<evidence type="ECO:0000256" key="1">
    <source>
        <dbReference type="ARBA" id="ARBA00011073"/>
    </source>
</evidence>
<evidence type="ECO:0000259" key="6">
    <source>
        <dbReference type="Pfam" id="PF00082"/>
    </source>
</evidence>
<evidence type="ECO:0000256" key="4">
    <source>
        <dbReference type="ARBA" id="ARBA00022825"/>
    </source>
</evidence>
<feature type="domain" description="Peptidase S8/S53" evidence="6">
    <location>
        <begin position="1"/>
        <end position="207"/>
    </location>
</feature>
<dbReference type="InterPro" id="IPR050131">
    <property type="entry name" value="Peptidase_S8_subtilisin-like"/>
</dbReference>
<dbReference type="PROSITE" id="PS51892">
    <property type="entry name" value="SUBTILASE"/>
    <property type="match status" value="1"/>
</dbReference>
<evidence type="ECO:0000313" key="8">
    <source>
        <dbReference type="Proteomes" id="UP000230097"/>
    </source>
</evidence>
<dbReference type="Proteomes" id="UP000230097">
    <property type="component" value="Unassembled WGS sequence"/>
</dbReference>
<keyword evidence="3" id="KW-0378">Hydrolase</keyword>
<keyword evidence="2" id="KW-0645">Protease</keyword>
<keyword evidence="4" id="KW-0720">Serine protease</keyword>
<dbReference type="PANTHER" id="PTHR43806">
    <property type="entry name" value="PEPTIDASE S8"/>
    <property type="match status" value="1"/>
</dbReference>
<evidence type="ECO:0000256" key="3">
    <source>
        <dbReference type="ARBA" id="ARBA00022801"/>
    </source>
</evidence>
<evidence type="ECO:0000256" key="2">
    <source>
        <dbReference type="ARBA" id="ARBA00022670"/>
    </source>
</evidence>
<dbReference type="PANTHER" id="PTHR43806:SF11">
    <property type="entry name" value="CEREVISIN-RELATED"/>
    <property type="match status" value="1"/>
</dbReference>
<dbReference type="PROSITE" id="PS00138">
    <property type="entry name" value="SUBTILASE_SER"/>
    <property type="match status" value="1"/>
</dbReference>
<dbReference type="GO" id="GO:0004252">
    <property type="term" value="F:serine-type endopeptidase activity"/>
    <property type="evidence" value="ECO:0007669"/>
    <property type="project" value="InterPro"/>
</dbReference>
<name>A0A2M8DLV0_9BACT</name>